<evidence type="ECO:0000313" key="3">
    <source>
        <dbReference type="Proteomes" id="UP000324222"/>
    </source>
</evidence>
<proteinExistence type="predicted"/>
<dbReference type="EMBL" id="VSRR010062111">
    <property type="protein sequence ID" value="MPC83291.1"/>
    <property type="molecule type" value="Genomic_DNA"/>
</dbReference>
<reference evidence="2 3" key="1">
    <citation type="submission" date="2019-05" db="EMBL/GenBank/DDBJ databases">
        <title>Another draft genome of Portunus trituberculatus and its Hox gene families provides insights of decapod evolution.</title>
        <authorList>
            <person name="Jeong J.-H."/>
            <person name="Song I."/>
            <person name="Kim S."/>
            <person name="Choi T."/>
            <person name="Kim D."/>
            <person name="Ryu S."/>
            <person name="Kim W."/>
        </authorList>
    </citation>
    <scope>NUCLEOTIDE SEQUENCE [LARGE SCALE GENOMIC DNA]</scope>
    <source>
        <tissue evidence="2">Muscle</tissue>
    </source>
</reference>
<dbReference type="Proteomes" id="UP000324222">
    <property type="component" value="Unassembled WGS sequence"/>
</dbReference>
<evidence type="ECO:0000256" key="1">
    <source>
        <dbReference type="SAM" id="MobiDB-lite"/>
    </source>
</evidence>
<protein>
    <submittedName>
        <fullName evidence="2">Uncharacterized protein</fullName>
    </submittedName>
</protein>
<feature type="compositionally biased region" description="Polar residues" evidence="1">
    <location>
        <begin position="52"/>
        <end position="73"/>
    </location>
</feature>
<feature type="region of interest" description="Disordered" evidence="1">
    <location>
        <begin position="25"/>
        <end position="73"/>
    </location>
</feature>
<organism evidence="2 3">
    <name type="scientific">Portunus trituberculatus</name>
    <name type="common">Swimming crab</name>
    <name type="synonym">Neptunus trituberculatus</name>
    <dbReference type="NCBI Taxonomy" id="210409"/>
    <lineage>
        <taxon>Eukaryota</taxon>
        <taxon>Metazoa</taxon>
        <taxon>Ecdysozoa</taxon>
        <taxon>Arthropoda</taxon>
        <taxon>Crustacea</taxon>
        <taxon>Multicrustacea</taxon>
        <taxon>Malacostraca</taxon>
        <taxon>Eumalacostraca</taxon>
        <taxon>Eucarida</taxon>
        <taxon>Decapoda</taxon>
        <taxon>Pleocyemata</taxon>
        <taxon>Brachyura</taxon>
        <taxon>Eubrachyura</taxon>
        <taxon>Portunoidea</taxon>
        <taxon>Portunidae</taxon>
        <taxon>Portuninae</taxon>
        <taxon>Portunus</taxon>
    </lineage>
</organism>
<gene>
    <name evidence="2" type="ORF">E2C01_077998</name>
</gene>
<accession>A0A5B7ICU3</accession>
<comment type="caution">
    <text evidence="2">The sequence shown here is derived from an EMBL/GenBank/DDBJ whole genome shotgun (WGS) entry which is preliminary data.</text>
</comment>
<evidence type="ECO:0000313" key="2">
    <source>
        <dbReference type="EMBL" id="MPC83291.1"/>
    </source>
</evidence>
<keyword evidence="3" id="KW-1185">Reference proteome</keyword>
<name>A0A5B7ICU3_PORTR</name>
<sequence length="119" mass="12666">MCPSWVAVTAACGRGGASQFEVSSAVPSALGTPRPPCRAPRLQPRTPGKLRTLTNCGDTKQPNKEQNNTCPSFPSSPITAVRHRCTSLLLVSMIHRTRMNWSGVAIAPSPPFPPSSTEP</sequence>
<dbReference type="AlphaFoldDB" id="A0A5B7ICU3"/>